<protein>
    <submittedName>
        <fullName evidence="2">CHAD domain-containing protein</fullName>
    </submittedName>
</protein>
<dbReference type="Pfam" id="PF05235">
    <property type="entry name" value="CHAD"/>
    <property type="match status" value="1"/>
</dbReference>
<sequence>MSLTFLPSYLVRSDALDTLSGKPIGKLRARLTRGENDFPFKVLDTHDEHLRRRGICLVRSGSDLLLWPAAHGPITQYVGKDPVEFVTDLPDGPVRQALGAVPELRSLLPMAQGRMQQVLLALVDTEEKTRARAEFHVLTAQDGSAAIVQPQALRGYDGAYTQLIKALGACGAKTLTEASVIAALNPDHRPYVAKPDLKLGAKTTAYDAATGIIKAYLAVARRNEAGIIADTDIEFLHDYRIALRKIRSVLSLFKDVYKDKQTLALKQQFSDLMALTGRLRDLDVYMQERQFFFDLLPESLHAGLERMFQMFAEERTAQLATLAAHLQSPAYEAEITALINRFDTCHKLRPGPEGDRNAQTYAAKLIWKRYRKICQIAEAIDDQTEDEMVHELRIQCKKLRYLMEFFAPAFPKTAFKSLLKPLKKLQDNLGLFNDYSVQQNSLTAFLDSLGTKDHDRNMQLAQSVGALIAVLHQRQREERLKVVDSFAMFNSKETQQTFRDLFHGGKS</sequence>
<accession>A0A2T0WRK7</accession>
<dbReference type="Proteomes" id="UP000238392">
    <property type="component" value="Unassembled WGS sequence"/>
</dbReference>
<gene>
    <name evidence="2" type="ORF">CLV74_10645</name>
</gene>
<dbReference type="OrthoDB" id="9777271at2"/>
<name>A0A2T0WRK7_9RHOB</name>
<dbReference type="PROSITE" id="PS51708">
    <property type="entry name" value="CHAD"/>
    <property type="match status" value="1"/>
</dbReference>
<evidence type="ECO:0000259" key="1">
    <source>
        <dbReference type="PROSITE" id="PS51708"/>
    </source>
</evidence>
<dbReference type="PANTHER" id="PTHR39339">
    <property type="entry name" value="SLR1444 PROTEIN"/>
    <property type="match status" value="1"/>
</dbReference>
<dbReference type="InterPro" id="IPR038186">
    <property type="entry name" value="CHAD_dom_sf"/>
</dbReference>
<proteinExistence type="predicted"/>
<feature type="domain" description="CHAD" evidence="1">
    <location>
        <begin position="202"/>
        <end position="507"/>
    </location>
</feature>
<dbReference type="RefSeq" id="WP_106264354.1">
    <property type="nucleotide sequence ID" value="NZ_PVTQ01000006.1"/>
</dbReference>
<organism evidence="2 3">
    <name type="scientific">Donghicola tyrosinivorans</name>
    <dbReference type="NCBI Taxonomy" id="1652492"/>
    <lineage>
        <taxon>Bacteria</taxon>
        <taxon>Pseudomonadati</taxon>
        <taxon>Pseudomonadota</taxon>
        <taxon>Alphaproteobacteria</taxon>
        <taxon>Rhodobacterales</taxon>
        <taxon>Roseobacteraceae</taxon>
        <taxon>Donghicola</taxon>
    </lineage>
</organism>
<comment type="caution">
    <text evidence="2">The sequence shown here is derived from an EMBL/GenBank/DDBJ whole genome shotgun (WGS) entry which is preliminary data.</text>
</comment>
<dbReference type="SMART" id="SM00880">
    <property type="entry name" value="CHAD"/>
    <property type="match status" value="1"/>
</dbReference>
<dbReference type="EMBL" id="PVTQ01000006">
    <property type="protein sequence ID" value="PRY89343.1"/>
    <property type="molecule type" value="Genomic_DNA"/>
</dbReference>
<dbReference type="PANTHER" id="PTHR39339:SF1">
    <property type="entry name" value="CHAD DOMAIN-CONTAINING PROTEIN"/>
    <property type="match status" value="1"/>
</dbReference>
<reference evidence="2 3" key="1">
    <citation type="submission" date="2018-03" db="EMBL/GenBank/DDBJ databases">
        <title>Genomic Encyclopedia of Archaeal and Bacterial Type Strains, Phase II (KMG-II): from individual species to whole genera.</title>
        <authorList>
            <person name="Goeker M."/>
        </authorList>
    </citation>
    <scope>NUCLEOTIDE SEQUENCE [LARGE SCALE GENOMIC DNA]</scope>
    <source>
        <strain evidence="2 3">DSM 100212</strain>
    </source>
</reference>
<dbReference type="Gene3D" id="1.40.20.10">
    <property type="entry name" value="CHAD domain"/>
    <property type="match status" value="1"/>
</dbReference>
<dbReference type="AlphaFoldDB" id="A0A2T0WRK7"/>
<evidence type="ECO:0000313" key="3">
    <source>
        <dbReference type="Proteomes" id="UP000238392"/>
    </source>
</evidence>
<keyword evidence="3" id="KW-1185">Reference proteome</keyword>
<dbReference type="InterPro" id="IPR007899">
    <property type="entry name" value="CHAD_dom"/>
</dbReference>
<evidence type="ECO:0000313" key="2">
    <source>
        <dbReference type="EMBL" id="PRY89343.1"/>
    </source>
</evidence>